<reference evidence="2" key="1">
    <citation type="submission" date="2019-12" db="EMBL/GenBank/DDBJ databases">
        <title>An insight into the sialome of adult female Ixodes ricinus ticks feeding for 6 days.</title>
        <authorList>
            <person name="Perner J."/>
            <person name="Ribeiro J.M.C."/>
        </authorList>
    </citation>
    <scope>NUCLEOTIDE SEQUENCE</scope>
    <source>
        <strain evidence="2">Semi-engorged</strain>
        <tissue evidence="2">Salivary glands</tissue>
    </source>
</reference>
<proteinExistence type="predicted"/>
<feature type="signal peptide" evidence="1">
    <location>
        <begin position="1"/>
        <end position="16"/>
    </location>
</feature>
<dbReference type="AlphaFoldDB" id="A0A6B0UWK1"/>
<keyword evidence="1" id="KW-0732">Signal</keyword>
<evidence type="ECO:0000313" key="2">
    <source>
        <dbReference type="EMBL" id="MXU93894.1"/>
    </source>
</evidence>
<protein>
    <submittedName>
        <fullName evidence="2">Putative secreted protein</fullName>
    </submittedName>
</protein>
<evidence type="ECO:0000256" key="1">
    <source>
        <dbReference type="SAM" id="SignalP"/>
    </source>
</evidence>
<feature type="chain" id="PRO_5025427072" evidence="1">
    <location>
        <begin position="17"/>
        <end position="153"/>
    </location>
</feature>
<sequence length="153" mass="16844">MLFISFGLYLARVVSTVLVGGSKMTLTSLGCWSSASLLWSWTAECIVYGMEDMVERSEDGHYRVRLPTGRPDRGFGCGLGWRLQRCTRRTSVSILGDAGARTTPCDGPRHRDTECTAVSLGWGTVGNEVPSTISQRPAAQNTLWRRWNGQNGD</sequence>
<accession>A0A6B0UWK1</accession>
<name>A0A6B0UWK1_IXORI</name>
<dbReference type="EMBL" id="GIFC01011811">
    <property type="protein sequence ID" value="MXU93894.1"/>
    <property type="molecule type" value="Transcribed_RNA"/>
</dbReference>
<organism evidence="2">
    <name type="scientific">Ixodes ricinus</name>
    <name type="common">Common tick</name>
    <name type="synonym">Acarus ricinus</name>
    <dbReference type="NCBI Taxonomy" id="34613"/>
    <lineage>
        <taxon>Eukaryota</taxon>
        <taxon>Metazoa</taxon>
        <taxon>Ecdysozoa</taxon>
        <taxon>Arthropoda</taxon>
        <taxon>Chelicerata</taxon>
        <taxon>Arachnida</taxon>
        <taxon>Acari</taxon>
        <taxon>Parasitiformes</taxon>
        <taxon>Ixodida</taxon>
        <taxon>Ixodoidea</taxon>
        <taxon>Ixodidae</taxon>
        <taxon>Ixodinae</taxon>
        <taxon>Ixodes</taxon>
    </lineage>
</organism>